<protein>
    <recommendedName>
        <fullName evidence="4">ABC transporter substrate-binding protein</fullName>
    </recommendedName>
</protein>
<evidence type="ECO:0008006" key="4">
    <source>
        <dbReference type="Google" id="ProtNLM"/>
    </source>
</evidence>
<dbReference type="PANTHER" id="PTHR30006">
    <property type="entry name" value="THIAMINE-BINDING PERIPLASMIC PROTEIN-RELATED"/>
    <property type="match status" value="1"/>
</dbReference>
<evidence type="ECO:0000256" key="1">
    <source>
        <dbReference type="ARBA" id="ARBA00022729"/>
    </source>
</evidence>
<proteinExistence type="predicted"/>
<keyword evidence="3" id="KW-1185">Reference proteome</keyword>
<name>A0A6B8KJT9_9HYPH</name>
<dbReference type="EMBL" id="CP046052">
    <property type="protein sequence ID" value="QGM46870.1"/>
    <property type="molecule type" value="Genomic_DNA"/>
</dbReference>
<organism evidence="2 3">
    <name type="scientific">Methylocystis heyeri</name>
    <dbReference type="NCBI Taxonomy" id="391905"/>
    <lineage>
        <taxon>Bacteria</taxon>
        <taxon>Pseudomonadati</taxon>
        <taxon>Pseudomonadota</taxon>
        <taxon>Alphaproteobacteria</taxon>
        <taxon>Hyphomicrobiales</taxon>
        <taxon>Methylocystaceae</taxon>
        <taxon>Methylocystis</taxon>
    </lineage>
</organism>
<evidence type="ECO:0000313" key="3">
    <source>
        <dbReference type="Proteomes" id="UP000309061"/>
    </source>
</evidence>
<gene>
    <name evidence="2" type="ORF">H2LOC_014865</name>
</gene>
<dbReference type="PANTHER" id="PTHR30006:SF2">
    <property type="entry name" value="ABC TRANSPORTER SUBSTRATE-BINDING PROTEIN"/>
    <property type="match status" value="1"/>
</dbReference>
<dbReference type="Pfam" id="PF13343">
    <property type="entry name" value="SBP_bac_6"/>
    <property type="match status" value="1"/>
</dbReference>
<sequence length="364" mass="40629">MGAMTRVLPELDLDPARRIFGDPFATGKSPRSLDLLASSPVPLRMQMRDDLAQAIGAHVANGGAPFKCFMPLGQGGRTPMEELRFIRKLDEFPKLLVSSENGNAFNRAFHAEHVEQDAFCSMQPEGAAHTFVEAGLIDPRGWIGVYAVAPFVLLIDRQQLGSRPVPHSWAELADPLYRGAIVFPGWRRADAQGWRTYNHLFLLVMLRLLGESGFWSLLTNAPTLMHSAQMPRLAGSGASPGAVYVLPWAQAALCPRRDRTQIIWPREGAMAFPLWMTAQRAHRDRIFPLADYFFDPATADWLDQNLYPSLAPHRGAGVPSGEGLIFPGWDYLRHRCAAEDLKRAVARFHRSREFVEREGCRCAS</sequence>
<accession>A0A6B8KJT9</accession>
<dbReference type="AlphaFoldDB" id="A0A6B8KJT9"/>
<dbReference type="SUPFAM" id="SSF53850">
    <property type="entry name" value="Periplasmic binding protein-like II"/>
    <property type="match status" value="1"/>
</dbReference>
<dbReference type="Gene3D" id="3.40.190.10">
    <property type="entry name" value="Periplasmic binding protein-like II"/>
    <property type="match status" value="2"/>
</dbReference>
<reference evidence="2 3" key="1">
    <citation type="submission" date="2019-11" db="EMBL/GenBank/DDBJ databases">
        <title>The genome sequence of Methylocystis heyeri.</title>
        <authorList>
            <person name="Oshkin I.Y."/>
            <person name="Miroshnikov K."/>
            <person name="Dedysh S.N."/>
        </authorList>
    </citation>
    <scope>NUCLEOTIDE SEQUENCE [LARGE SCALE GENOMIC DNA]</scope>
    <source>
        <strain evidence="2 3">H2</strain>
    </source>
</reference>
<evidence type="ECO:0000313" key="2">
    <source>
        <dbReference type="EMBL" id="QGM46870.1"/>
    </source>
</evidence>
<dbReference type="OrthoDB" id="9766989at2"/>
<dbReference type="KEGG" id="mhey:H2LOC_014865"/>
<dbReference type="Proteomes" id="UP000309061">
    <property type="component" value="Chromosome"/>
</dbReference>
<keyword evidence="1" id="KW-0732">Signal</keyword>